<dbReference type="Proteomes" id="UP000198832">
    <property type="component" value="Unassembled WGS sequence"/>
</dbReference>
<proteinExistence type="predicted"/>
<accession>A0A1I1DR29</accession>
<dbReference type="AlphaFoldDB" id="A0A1I1DR29"/>
<dbReference type="RefSeq" id="WP_139229996.1">
    <property type="nucleotide sequence ID" value="NZ_FOLB01000001.1"/>
</dbReference>
<dbReference type="EMBL" id="FOLB01000001">
    <property type="protein sequence ID" value="SFB76872.1"/>
    <property type="molecule type" value="Genomic_DNA"/>
</dbReference>
<feature type="domain" description="EthD" evidence="1">
    <location>
        <begin position="17"/>
        <end position="82"/>
    </location>
</feature>
<dbReference type="SUPFAM" id="SSF54909">
    <property type="entry name" value="Dimeric alpha+beta barrel"/>
    <property type="match status" value="1"/>
</dbReference>
<dbReference type="NCBIfam" id="TIGR02118">
    <property type="entry name" value="EthD family reductase"/>
    <property type="match status" value="1"/>
</dbReference>
<protein>
    <recommendedName>
        <fullName evidence="1">EthD domain-containing protein</fullName>
    </recommendedName>
</protein>
<dbReference type="GO" id="GO:0016491">
    <property type="term" value="F:oxidoreductase activity"/>
    <property type="evidence" value="ECO:0007669"/>
    <property type="project" value="InterPro"/>
</dbReference>
<dbReference type="OrthoDB" id="5294870at2"/>
<dbReference type="STRING" id="574651.SAMN04487968_101417"/>
<dbReference type="InterPro" id="IPR009799">
    <property type="entry name" value="EthD_dom"/>
</dbReference>
<evidence type="ECO:0000259" key="1">
    <source>
        <dbReference type="Pfam" id="PF07110"/>
    </source>
</evidence>
<keyword evidence="3" id="KW-1185">Reference proteome</keyword>
<dbReference type="Pfam" id="PF07110">
    <property type="entry name" value="EthD"/>
    <property type="match status" value="1"/>
</dbReference>
<dbReference type="InterPro" id="IPR011008">
    <property type="entry name" value="Dimeric_a/b-barrel"/>
</dbReference>
<evidence type="ECO:0000313" key="3">
    <source>
        <dbReference type="Proteomes" id="UP000198832"/>
    </source>
</evidence>
<sequence>MQRVTVQYFDPSDGPSFEATYRERHVPLVKAIPGLERFTLTRPRGGEDTPYLVAELWFADLDGLKAGQASEEMAATRADAETYDVARRTMFSGSVEEV</sequence>
<reference evidence="2 3" key="1">
    <citation type="submission" date="2016-10" db="EMBL/GenBank/DDBJ databases">
        <authorList>
            <person name="de Groot N.N."/>
        </authorList>
    </citation>
    <scope>NUCLEOTIDE SEQUENCE [LARGE SCALE GENOMIC DNA]</scope>
    <source>
        <strain evidence="2 3">CGMCC 1.7056</strain>
    </source>
</reference>
<name>A0A1I1DR29_9ACTN</name>
<organism evidence="2 3">
    <name type="scientific">Nocardioides terrae</name>
    <dbReference type="NCBI Taxonomy" id="574651"/>
    <lineage>
        <taxon>Bacteria</taxon>
        <taxon>Bacillati</taxon>
        <taxon>Actinomycetota</taxon>
        <taxon>Actinomycetes</taxon>
        <taxon>Propionibacteriales</taxon>
        <taxon>Nocardioidaceae</taxon>
        <taxon>Nocardioides</taxon>
    </lineage>
</organism>
<gene>
    <name evidence="2" type="ORF">SAMN04487968_101417</name>
</gene>
<dbReference type="Gene3D" id="3.30.70.100">
    <property type="match status" value="1"/>
</dbReference>
<evidence type="ECO:0000313" key="2">
    <source>
        <dbReference type="EMBL" id="SFB76872.1"/>
    </source>
</evidence>